<evidence type="ECO:0000313" key="2">
    <source>
        <dbReference type="Proteomes" id="UP001066276"/>
    </source>
</evidence>
<name>A0AAV7WDM8_PLEWA</name>
<gene>
    <name evidence="1" type="ORF">NDU88_006470</name>
</gene>
<dbReference type="EMBL" id="JANPWB010000002">
    <property type="protein sequence ID" value="KAJ1211109.1"/>
    <property type="molecule type" value="Genomic_DNA"/>
</dbReference>
<organism evidence="1 2">
    <name type="scientific">Pleurodeles waltl</name>
    <name type="common">Iberian ribbed newt</name>
    <dbReference type="NCBI Taxonomy" id="8319"/>
    <lineage>
        <taxon>Eukaryota</taxon>
        <taxon>Metazoa</taxon>
        <taxon>Chordata</taxon>
        <taxon>Craniata</taxon>
        <taxon>Vertebrata</taxon>
        <taxon>Euteleostomi</taxon>
        <taxon>Amphibia</taxon>
        <taxon>Batrachia</taxon>
        <taxon>Caudata</taxon>
        <taxon>Salamandroidea</taxon>
        <taxon>Salamandridae</taxon>
        <taxon>Pleurodelinae</taxon>
        <taxon>Pleurodeles</taxon>
    </lineage>
</organism>
<dbReference type="AlphaFoldDB" id="A0AAV7WDM8"/>
<comment type="caution">
    <text evidence="1">The sequence shown here is derived from an EMBL/GenBank/DDBJ whole genome shotgun (WGS) entry which is preliminary data.</text>
</comment>
<dbReference type="Proteomes" id="UP001066276">
    <property type="component" value="Chromosome 1_2"/>
</dbReference>
<protein>
    <submittedName>
        <fullName evidence="1">Uncharacterized protein</fullName>
    </submittedName>
</protein>
<reference evidence="1" key="1">
    <citation type="journal article" date="2022" name="bioRxiv">
        <title>Sequencing and chromosome-scale assembly of the giantPleurodeles waltlgenome.</title>
        <authorList>
            <person name="Brown T."/>
            <person name="Elewa A."/>
            <person name="Iarovenko S."/>
            <person name="Subramanian E."/>
            <person name="Araus A.J."/>
            <person name="Petzold A."/>
            <person name="Susuki M."/>
            <person name="Suzuki K.-i.T."/>
            <person name="Hayashi T."/>
            <person name="Toyoda A."/>
            <person name="Oliveira C."/>
            <person name="Osipova E."/>
            <person name="Leigh N.D."/>
            <person name="Simon A."/>
            <person name="Yun M.H."/>
        </authorList>
    </citation>
    <scope>NUCLEOTIDE SEQUENCE</scope>
    <source>
        <strain evidence="1">20211129_DDA</strain>
        <tissue evidence="1">Liver</tissue>
    </source>
</reference>
<keyword evidence="2" id="KW-1185">Reference proteome</keyword>
<evidence type="ECO:0000313" key="1">
    <source>
        <dbReference type="EMBL" id="KAJ1211109.1"/>
    </source>
</evidence>
<proteinExistence type="predicted"/>
<sequence length="122" mass="13119">MIVSRSQEKARLTQKSIISKPAALAALSAMDVSFAYQGGCKLPVAIALRAAARCYIALALDALCCAFKSRDGLGDYISTTDSHRQRCCTYAPRGVPNFGPRDSNGNTFSGYQLSIFLLALHL</sequence>
<accession>A0AAV7WDM8</accession>